<dbReference type="HAMAP" id="MF_00772">
    <property type="entry name" value="OGT"/>
    <property type="match status" value="1"/>
</dbReference>
<dbReference type="Pfam" id="PF02870">
    <property type="entry name" value="Methyltransf_1N"/>
    <property type="match status" value="1"/>
</dbReference>
<dbReference type="GO" id="GO:0003908">
    <property type="term" value="F:methylated-DNA-[protein]-cysteine S-methyltransferase activity"/>
    <property type="evidence" value="ECO:0007669"/>
    <property type="project" value="UniProtKB-EC"/>
</dbReference>
<gene>
    <name evidence="6" type="ORF">RM641_36135</name>
</gene>
<evidence type="ECO:0000256" key="3">
    <source>
        <dbReference type="SAM" id="MobiDB-lite"/>
    </source>
</evidence>
<dbReference type="Gene3D" id="3.30.160.70">
    <property type="entry name" value="Methylated DNA-protein cysteine methyltransferase domain"/>
    <property type="match status" value="1"/>
</dbReference>
<sequence length="192" mass="20335">MTQPTYWTSVPSPVGPLLLTAAPTGELTSLSVPGQKGGREMRDEWRHDPGPFRAAREQLAAYFAGDLQEFRLAWRTEGTPFREKVWAALDDIPYGATVTYGEIARRIGAPRAAVRAVGGAIGANPLLVVRPCHRVIGADGTLTGYAGGLDRKVRLLTHEGVLTPKGVLTPGGRRDPRGADGRGGAVASASGR</sequence>
<dbReference type="InterPro" id="IPR008332">
    <property type="entry name" value="MethylG_MeTrfase_N"/>
</dbReference>
<comment type="subcellular location">
    <subcellularLocation>
        <location evidence="2">Cytoplasm</location>
    </subcellularLocation>
</comment>
<protein>
    <recommendedName>
        <fullName evidence="2">Methylated-DNA--protein-cysteine methyltransferase</fullName>
        <ecNumber evidence="2">2.1.1.63</ecNumber>
    </recommendedName>
    <alternativeName>
        <fullName evidence="2">6-O-methylguanine-DNA methyltransferase</fullName>
        <shortName evidence="2">MGMT</shortName>
    </alternativeName>
    <alternativeName>
        <fullName evidence="2">O-6-methylguanine-DNA-alkyltransferase</fullName>
    </alternativeName>
</protein>
<dbReference type="InterPro" id="IPR036217">
    <property type="entry name" value="MethylDNA_cys_MeTrfase_DNAb"/>
</dbReference>
<evidence type="ECO:0000256" key="1">
    <source>
        <dbReference type="ARBA" id="ARBA00022763"/>
    </source>
</evidence>
<dbReference type="Pfam" id="PF01035">
    <property type="entry name" value="DNA_binding_1"/>
    <property type="match status" value="1"/>
</dbReference>
<evidence type="ECO:0000313" key="6">
    <source>
        <dbReference type="EMBL" id="MDT0392859.1"/>
    </source>
</evidence>
<proteinExistence type="inferred from homology"/>
<reference evidence="7" key="1">
    <citation type="submission" date="2023-07" db="EMBL/GenBank/DDBJ databases">
        <title>30 novel species of actinomycetes from the DSMZ collection.</title>
        <authorList>
            <person name="Nouioui I."/>
        </authorList>
    </citation>
    <scope>NUCLEOTIDE SEQUENCE [LARGE SCALE GENOMIC DNA]</scope>
    <source>
        <strain evidence="7">DSM 41921</strain>
    </source>
</reference>
<feature type="active site" description="Nucleophile; methyl group acceptor" evidence="2">
    <location>
        <position position="132"/>
    </location>
</feature>
<keyword evidence="7" id="KW-1185">Reference proteome</keyword>
<comment type="catalytic activity">
    <reaction evidence="2">
        <text>a 4-O-methyl-thymidine in DNA + L-cysteinyl-[protein] = a thymidine in DNA + S-methyl-L-cysteinyl-[protein]</text>
        <dbReference type="Rhea" id="RHEA:53428"/>
        <dbReference type="Rhea" id="RHEA-COMP:10131"/>
        <dbReference type="Rhea" id="RHEA-COMP:10132"/>
        <dbReference type="Rhea" id="RHEA-COMP:13555"/>
        <dbReference type="Rhea" id="RHEA-COMP:13556"/>
        <dbReference type="ChEBI" id="CHEBI:29950"/>
        <dbReference type="ChEBI" id="CHEBI:82612"/>
        <dbReference type="ChEBI" id="CHEBI:137386"/>
        <dbReference type="ChEBI" id="CHEBI:137387"/>
        <dbReference type="EC" id="2.1.1.63"/>
    </reaction>
</comment>
<dbReference type="NCBIfam" id="TIGR00589">
    <property type="entry name" value="ogt"/>
    <property type="match status" value="1"/>
</dbReference>
<evidence type="ECO:0000256" key="2">
    <source>
        <dbReference type="HAMAP-Rule" id="MF_00772"/>
    </source>
</evidence>
<dbReference type="Proteomes" id="UP001183586">
    <property type="component" value="Unassembled WGS sequence"/>
</dbReference>
<evidence type="ECO:0000313" key="7">
    <source>
        <dbReference type="Proteomes" id="UP001183586"/>
    </source>
</evidence>
<keyword evidence="2 6" id="KW-0808">Transferase</keyword>
<organism evidence="6 7">
    <name type="scientific">Streptomyces dubilierae</name>
    <dbReference type="NCBI Taxonomy" id="3075533"/>
    <lineage>
        <taxon>Bacteria</taxon>
        <taxon>Bacillati</taxon>
        <taxon>Actinomycetota</taxon>
        <taxon>Actinomycetes</taxon>
        <taxon>Kitasatosporales</taxon>
        <taxon>Streptomycetaceae</taxon>
        <taxon>Streptomyces</taxon>
    </lineage>
</organism>
<keyword evidence="1 2" id="KW-0227">DNA damage</keyword>
<dbReference type="EMBL" id="JAVREU010000033">
    <property type="protein sequence ID" value="MDT0392859.1"/>
    <property type="molecule type" value="Genomic_DNA"/>
</dbReference>
<feature type="region of interest" description="Disordered" evidence="3">
    <location>
        <begin position="164"/>
        <end position="192"/>
    </location>
</feature>
<dbReference type="Gene3D" id="1.10.10.10">
    <property type="entry name" value="Winged helix-like DNA-binding domain superfamily/Winged helix DNA-binding domain"/>
    <property type="match status" value="1"/>
</dbReference>
<dbReference type="SUPFAM" id="SSF53155">
    <property type="entry name" value="Methylated DNA-protein cysteine methyltransferase domain"/>
    <property type="match status" value="1"/>
</dbReference>
<comment type="catalytic activity">
    <reaction evidence="2">
        <text>a 6-O-methyl-2'-deoxyguanosine in DNA + L-cysteinyl-[protein] = S-methyl-L-cysteinyl-[protein] + a 2'-deoxyguanosine in DNA</text>
        <dbReference type="Rhea" id="RHEA:24000"/>
        <dbReference type="Rhea" id="RHEA-COMP:10131"/>
        <dbReference type="Rhea" id="RHEA-COMP:10132"/>
        <dbReference type="Rhea" id="RHEA-COMP:11367"/>
        <dbReference type="Rhea" id="RHEA-COMP:11368"/>
        <dbReference type="ChEBI" id="CHEBI:29950"/>
        <dbReference type="ChEBI" id="CHEBI:82612"/>
        <dbReference type="ChEBI" id="CHEBI:85445"/>
        <dbReference type="ChEBI" id="CHEBI:85448"/>
        <dbReference type="EC" id="2.1.1.63"/>
    </reaction>
</comment>
<comment type="function">
    <text evidence="2">Involved in the cellular defense against the biological effects of O6-methylguanine (O6-MeG) and O4-methylthymine (O4-MeT) in DNA. Repairs the methylated nucleobase in DNA by stoichiometrically transferring the methyl group to a cysteine residue in the enzyme. This is a suicide reaction: the enzyme is irreversibly inactivated.</text>
</comment>
<dbReference type="CDD" id="cd06445">
    <property type="entry name" value="ATase"/>
    <property type="match status" value="1"/>
</dbReference>
<dbReference type="SUPFAM" id="SSF46767">
    <property type="entry name" value="Methylated DNA-protein cysteine methyltransferase, C-terminal domain"/>
    <property type="match status" value="1"/>
</dbReference>
<dbReference type="InterPro" id="IPR036631">
    <property type="entry name" value="MGMT_N_sf"/>
</dbReference>
<accession>A0ABU2PL16</accession>
<dbReference type="InterPro" id="IPR023546">
    <property type="entry name" value="MGMT"/>
</dbReference>
<comment type="miscellaneous">
    <text evidence="2">This enzyme catalyzes only one turnover and therefore is not strictly catalytic. According to one definition, an enzyme is a biocatalyst that acts repeatedly and over many reaction cycles.</text>
</comment>
<keyword evidence="2" id="KW-0963">Cytoplasm</keyword>
<dbReference type="PANTHER" id="PTHR10815:SF5">
    <property type="entry name" value="METHYLATED-DNA--PROTEIN-CYSTEINE METHYLTRANSFERASE"/>
    <property type="match status" value="1"/>
</dbReference>
<dbReference type="PANTHER" id="PTHR10815">
    <property type="entry name" value="METHYLATED-DNA--PROTEIN-CYSTEINE METHYLTRANSFERASE"/>
    <property type="match status" value="1"/>
</dbReference>
<keyword evidence="2" id="KW-0234">DNA repair</keyword>
<evidence type="ECO:0000259" key="4">
    <source>
        <dbReference type="Pfam" id="PF01035"/>
    </source>
</evidence>
<dbReference type="EC" id="2.1.1.63" evidence="2"/>
<dbReference type="GO" id="GO:0032259">
    <property type="term" value="P:methylation"/>
    <property type="evidence" value="ECO:0007669"/>
    <property type="project" value="UniProtKB-KW"/>
</dbReference>
<evidence type="ECO:0000259" key="5">
    <source>
        <dbReference type="Pfam" id="PF02870"/>
    </source>
</evidence>
<name>A0ABU2PL16_9ACTN</name>
<comment type="caution">
    <text evidence="6">The sequence shown here is derived from an EMBL/GenBank/DDBJ whole genome shotgun (WGS) entry which is preliminary data.</text>
</comment>
<dbReference type="InterPro" id="IPR014048">
    <property type="entry name" value="MethylDNA_cys_MeTrfase_DNA-bd"/>
</dbReference>
<comment type="similarity">
    <text evidence="2">Belongs to the MGMT family.</text>
</comment>
<keyword evidence="2 6" id="KW-0489">Methyltransferase</keyword>
<dbReference type="RefSeq" id="WP_311688891.1">
    <property type="nucleotide sequence ID" value="NZ_JAVREU010000033.1"/>
</dbReference>
<feature type="domain" description="Methylguanine DNA methyltransferase ribonuclease-like" evidence="5">
    <location>
        <begin position="6"/>
        <end position="72"/>
    </location>
</feature>
<dbReference type="InterPro" id="IPR036388">
    <property type="entry name" value="WH-like_DNA-bd_sf"/>
</dbReference>
<feature type="domain" description="Methylated-DNA-[protein]-cysteine S-methyltransferase DNA binding" evidence="4">
    <location>
        <begin position="80"/>
        <end position="161"/>
    </location>
</feature>